<dbReference type="HOGENOM" id="CLU_014251_1_1_1"/>
<reference evidence="4 5" key="1">
    <citation type="journal article" date="2013" name="BMC Genomics">
        <title>Genomics-driven discovery of the pneumocandin biosynthetic gene cluster in the fungus Glarea lozoyensis.</title>
        <authorList>
            <person name="Chen L."/>
            <person name="Yue Q."/>
            <person name="Zhang X."/>
            <person name="Xiang M."/>
            <person name="Wang C."/>
            <person name="Li S."/>
            <person name="Che Y."/>
            <person name="Ortiz-Lopez F.J."/>
            <person name="Bills G.F."/>
            <person name="Liu X."/>
            <person name="An Z."/>
        </authorList>
    </citation>
    <scope>NUCLEOTIDE SEQUENCE [LARGE SCALE GENOMIC DNA]</scope>
    <source>
        <strain evidence="5">ATCC 20868 / MF5171</strain>
    </source>
</reference>
<dbReference type="GO" id="GO:0006508">
    <property type="term" value="P:proteolysis"/>
    <property type="evidence" value="ECO:0007669"/>
    <property type="project" value="InterPro"/>
</dbReference>
<evidence type="ECO:0000259" key="3">
    <source>
        <dbReference type="Pfam" id="PF23658"/>
    </source>
</evidence>
<dbReference type="PANTHER" id="PTHR37049">
    <property type="entry name" value="PEPTIDASE S41 FAMILY PROTEIN"/>
    <property type="match status" value="1"/>
</dbReference>
<name>S3D858_GLAL2</name>
<dbReference type="STRING" id="1116229.S3D858"/>
<dbReference type="Pfam" id="PF23658">
    <property type="entry name" value="PDZ_CPAF_rel"/>
    <property type="match status" value="1"/>
</dbReference>
<dbReference type="KEGG" id="glz:GLAREA_10381"/>
<dbReference type="EMBL" id="KE145356">
    <property type="protein sequence ID" value="EPE34687.1"/>
    <property type="molecule type" value="Genomic_DNA"/>
</dbReference>
<dbReference type="Gene3D" id="3.90.226.10">
    <property type="entry name" value="2-enoyl-CoA Hydratase, Chain A, domain 1"/>
    <property type="match status" value="1"/>
</dbReference>
<evidence type="ECO:0000313" key="4">
    <source>
        <dbReference type="EMBL" id="EPE34687.1"/>
    </source>
</evidence>
<feature type="domain" description="Tail specific protease" evidence="2">
    <location>
        <begin position="337"/>
        <end position="543"/>
    </location>
</feature>
<dbReference type="InterPro" id="IPR052766">
    <property type="entry name" value="S41A_metabolite_peptidase"/>
</dbReference>
<dbReference type="PANTHER" id="PTHR37049:SF4">
    <property type="entry name" value="RHODANESE DOMAIN-CONTAINING PROTEIN"/>
    <property type="match status" value="1"/>
</dbReference>
<evidence type="ECO:0000259" key="2">
    <source>
        <dbReference type="Pfam" id="PF03572"/>
    </source>
</evidence>
<dbReference type="GeneID" id="19469428"/>
<evidence type="ECO:0000256" key="1">
    <source>
        <dbReference type="SAM" id="SignalP"/>
    </source>
</evidence>
<protein>
    <submittedName>
        <fullName evidence="4">ClpP/crotonase</fullName>
    </submittedName>
</protein>
<feature type="domain" description="CPAF-like PDZ" evidence="3">
    <location>
        <begin position="145"/>
        <end position="270"/>
    </location>
</feature>
<dbReference type="RefSeq" id="XP_008078622.1">
    <property type="nucleotide sequence ID" value="XM_008080431.1"/>
</dbReference>
<dbReference type="OrthoDB" id="27214at2759"/>
<dbReference type="OMA" id="AQDMVML"/>
<dbReference type="InterPro" id="IPR056186">
    <property type="entry name" value="PDZ_CPAF-rel"/>
</dbReference>
<dbReference type="SUPFAM" id="SSF52096">
    <property type="entry name" value="ClpP/crotonase"/>
    <property type="match status" value="1"/>
</dbReference>
<dbReference type="GO" id="GO:0008236">
    <property type="term" value="F:serine-type peptidase activity"/>
    <property type="evidence" value="ECO:0007669"/>
    <property type="project" value="InterPro"/>
</dbReference>
<evidence type="ECO:0000313" key="5">
    <source>
        <dbReference type="Proteomes" id="UP000016922"/>
    </source>
</evidence>
<dbReference type="Pfam" id="PF03572">
    <property type="entry name" value="Peptidase_S41"/>
    <property type="match status" value="1"/>
</dbReference>
<feature type="chain" id="PRO_5012519925" evidence="1">
    <location>
        <begin position="16"/>
        <end position="721"/>
    </location>
</feature>
<proteinExistence type="predicted"/>
<dbReference type="Proteomes" id="UP000016922">
    <property type="component" value="Unassembled WGS sequence"/>
</dbReference>
<sequence length="721" mass="80262">MLSASFLVFICGVSASAISRATGGSSPCGILAQKSSSGTTTVTAKLAYECLTSIPINKDAAVKLVESILPYVEWQSDLEYLDDPPKGYQEPPIDVIGSLKEILREIKKGGYDSEHEFQAELFQTFNAAHDGHFRFVPDLLNRVVFRRRVQLVSVSRDGIELPKVYAKNDIYNYTKSNTFNASAITRINGRDVNRYLEDISQQGFLQDPDALYNALFYELAIDAQYANMQYTGAFAGAGRAGMTYQGAETKLEFANGTSRTYENYAEVIGNWRGVTDGPSAYEKFCTGPKNYDPATDDEEFMSGNVGYAHGYPTPKGISSDKQISGYFLDDDPAFADVAVLSMLSFEPLYPAEFQNVIERFIWDAKAAGKSKIVIDLSGNGGGVILNGYDAFRQFFPQTVQDGFSRFREHDAFNIMSKQISNFTSGFSLESASTTQVVASQSVLDYRFDLNQTNQNFLTYNDKFSPQKFRNDEYTSLLRWNLSDPLLTTSYQYGLGMAITGYGSRQNYKQPFAADDIIMVYDGYCASTCAIFSEFMRTQGHVKSIALGGRPNRALIQAVGGTKGTNNYPFSYILFLANIALSTATPEEAKLWKSVKSLSQLPLDRSSDNSVNVRDMILRDNIKDGTPAQFLYEAADCRLFYEPEMLRDARAIWKKAASVAWGSGKCVAGSLPHKQETHAMRKRKVEEMKLAARSERVPREFKPPSKVLEGFKRPVFGKKVPL</sequence>
<dbReference type="InterPro" id="IPR029045">
    <property type="entry name" value="ClpP/crotonase-like_dom_sf"/>
</dbReference>
<dbReference type="eggNOG" id="ENOG502S18W">
    <property type="taxonomic scope" value="Eukaryota"/>
</dbReference>
<gene>
    <name evidence="4" type="ORF">GLAREA_10381</name>
</gene>
<dbReference type="InterPro" id="IPR005151">
    <property type="entry name" value="Tail-specific_protease"/>
</dbReference>
<keyword evidence="5" id="KW-1185">Reference proteome</keyword>
<feature type="signal peptide" evidence="1">
    <location>
        <begin position="1"/>
        <end position="15"/>
    </location>
</feature>
<accession>S3D858</accession>
<organism evidence="4 5">
    <name type="scientific">Glarea lozoyensis (strain ATCC 20868 / MF5171)</name>
    <dbReference type="NCBI Taxonomy" id="1116229"/>
    <lineage>
        <taxon>Eukaryota</taxon>
        <taxon>Fungi</taxon>
        <taxon>Dikarya</taxon>
        <taxon>Ascomycota</taxon>
        <taxon>Pezizomycotina</taxon>
        <taxon>Leotiomycetes</taxon>
        <taxon>Helotiales</taxon>
        <taxon>Helotiaceae</taxon>
        <taxon>Glarea</taxon>
    </lineage>
</organism>
<keyword evidence="1" id="KW-0732">Signal</keyword>
<dbReference type="AlphaFoldDB" id="S3D858"/>